<dbReference type="Gene3D" id="3.20.20.150">
    <property type="entry name" value="Divalent-metal-dependent TIM barrel enzymes"/>
    <property type="match status" value="1"/>
</dbReference>
<dbReference type="KEGG" id="abat:CFX1CAM_0770"/>
<dbReference type="Proteomes" id="UP000195514">
    <property type="component" value="Chromosome I"/>
</dbReference>
<sequence>MKLSMVVTAQQTQFAAATFSGDLHHNLSVLKQMGYTGAELAIRDPKQIDLPSLSALVSELGLAVPAIGTGQAWNDEGLSFTASDPSIRQAAIERIKSHLPLAAHFDAVVIIGLIRGVLKPGDSHEQAMEWLRSALKDCSQAAEDAGVRLALEPINRYETSLINTVAQGMDLIDAVGSQNFGLLLDTFHMNIEEPIIEDSLRLCNERIFHFHVADSNRWSPGSGHLDFPSILRTLIDTGYSGFISGEFLPLPDVHTAGEKNLAYLKPILEDIYGNLSG</sequence>
<name>A0A1Y6K2C8_9CHLR</name>
<dbReference type="InterPro" id="IPR036237">
    <property type="entry name" value="Xyl_isomerase-like_sf"/>
</dbReference>
<feature type="domain" description="Xylose isomerase-like TIM barrel" evidence="1">
    <location>
        <begin position="29"/>
        <end position="247"/>
    </location>
</feature>
<dbReference type="OrthoDB" id="9786584at2"/>
<dbReference type="InterPro" id="IPR053560">
    <property type="entry name" value="Hyi_epimerase/isomerase"/>
</dbReference>
<evidence type="ECO:0000313" key="3">
    <source>
        <dbReference type="Proteomes" id="UP000195514"/>
    </source>
</evidence>
<dbReference type="PANTHER" id="PTHR12110:SF21">
    <property type="entry name" value="XYLOSE ISOMERASE-LIKE TIM BARREL DOMAIN-CONTAINING PROTEIN"/>
    <property type="match status" value="1"/>
</dbReference>
<dbReference type="SUPFAM" id="SSF51658">
    <property type="entry name" value="Xylose isomerase-like"/>
    <property type="match status" value="1"/>
</dbReference>
<dbReference type="InterPro" id="IPR013022">
    <property type="entry name" value="Xyl_isomerase-like_TIM-brl"/>
</dbReference>
<dbReference type="AlphaFoldDB" id="A0A1Y6K2C8"/>
<organism evidence="2 3">
    <name type="scientific">Candidatus Brevifilum fermentans</name>
    <dbReference type="NCBI Taxonomy" id="1986204"/>
    <lineage>
        <taxon>Bacteria</taxon>
        <taxon>Bacillati</taxon>
        <taxon>Chloroflexota</taxon>
        <taxon>Anaerolineae</taxon>
        <taxon>Anaerolineales</taxon>
        <taxon>Anaerolineaceae</taxon>
        <taxon>Candidatus Brevifilum</taxon>
    </lineage>
</organism>
<evidence type="ECO:0000259" key="1">
    <source>
        <dbReference type="Pfam" id="PF01261"/>
    </source>
</evidence>
<dbReference type="EMBL" id="LT859958">
    <property type="protein sequence ID" value="SMX53835.1"/>
    <property type="molecule type" value="Genomic_DNA"/>
</dbReference>
<proteinExistence type="predicted"/>
<dbReference type="RefSeq" id="WP_087861749.1">
    <property type="nucleotide sequence ID" value="NZ_LT859958.1"/>
</dbReference>
<keyword evidence="3" id="KW-1185">Reference proteome</keyword>
<gene>
    <name evidence="2" type="ORF">CFX1CAM_0770</name>
</gene>
<reference evidence="3" key="1">
    <citation type="submission" date="2017-05" db="EMBL/GenBank/DDBJ databases">
        <authorList>
            <person name="Kirkegaard R."/>
            <person name="Mcilroy J S."/>
        </authorList>
    </citation>
    <scope>NUCLEOTIDE SEQUENCE [LARGE SCALE GENOMIC DNA]</scope>
</reference>
<dbReference type="InterPro" id="IPR050312">
    <property type="entry name" value="IolE/XylAMocC-like"/>
</dbReference>
<accession>A0A1Y6K2C8</accession>
<dbReference type="NCBIfam" id="NF041099">
    <property type="entry name" value="keto_glucon_epim_IolO"/>
    <property type="match status" value="1"/>
</dbReference>
<dbReference type="PANTHER" id="PTHR12110">
    <property type="entry name" value="HYDROXYPYRUVATE ISOMERASE"/>
    <property type="match status" value="1"/>
</dbReference>
<protein>
    <recommendedName>
        <fullName evidence="1">Xylose isomerase-like TIM barrel domain-containing protein</fullName>
    </recommendedName>
</protein>
<dbReference type="Pfam" id="PF01261">
    <property type="entry name" value="AP_endonuc_2"/>
    <property type="match status" value="1"/>
</dbReference>
<evidence type="ECO:0000313" key="2">
    <source>
        <dbReference type="EMBL" id="SMX53835.1"/>
    </source>
</evidence>